<keyword evidence="5" id="KW-0547">Nucleotide-binding</keyword>
<dbReference type="Pfam" id="PF02518">
    <property type="entry name" value="HATPase_c"/>
    <property type="match status" value="1"/>
</dbReference>
<keyword evidence="9" id="KW-0472">Membrane</keyword>
<dbReference type="GO" id="GO:0000155">
    <property type="term" value="F:phosphorelay sensor kinase activity"/>
    <property type="evidence" value="ECO:0007669"/>
    <property type="project" value="TreeGrafter"/>
</dbReference>
<feature type="transmembrane region" description="Helical" evidence="9">
    <location>
        <begin position="184"/>
        <end position="201"/>
    </location>
</feature>
<evidence type="ECO:0000256" key="6">
    <source>
        <dbReference type="ARBA" id="ARBA00022777"/>
    </source>
</evidence>
<evidence type="ECO:0000259" key="10">
    <source>
        <dbReference type="PROSITE" id="PS50109"/>
    </source>
</evidence>
<keyword evidence="9" id="KW-0812">Transmembrane</keyword>
<keyword evidence="3" id="KW-0597">Phosphoprotein</keyword>
<dbReference type="Gene3D" id="3.30.565.10">
    <property type="entry name" value="Histidine kinase-like ATPase, C-terminal domain"/>
    <property type="match status" value="1"/>
</dbReference>
<dbReference type="PANTHER" id="PTHR43547:SF2">
    <property type="entry name" value="HYBRID SIGNAL TRANSDUCTION HISTIDINE KINASE C"/>
    <property type="match status" value="1"/>
</dbReference>
<dbReference type="GO" id="GO:0005524">
    <property type="term" value="F:ATP binding"/>
    <property type="evidence" value="ECO:0007669"/>
    <property type="project" value="UniProtKB-KW"/>
</dbReference>
<dbReference type="PANTHER" id="PTHR43547">
    <property type="entry name" value="TWO-COMPONENT HISTIDINE KINASE"/>
    <property type="match status" value="1"/>
</dbReference>
<accession>A0A398CZQ9</accession>
<dbReference type="InterPro" id="IPR003594">
    <property type="entry name" value="HATPase_dom"/>
</dbReference>
<evidence type="ECO:0000256" key="9">
    <source>
        <dbReference type="SAM" id="Phobius"/>
    </source>
</evidence>
<keyword evidence="8" id="KW-0902">Two-component regulatory system</keyword>
<reference evidence="11 12" key="1">
    <citation type="submission" date="2018-09" db="EMBL/GenBank/DDBJ databases">
        <title>Cohnella cavernae sp. nov., isolated from a karst cave.</title>
        <authorList>
            <person name="Zhu H."/>
        </authorList>
    </citation>
    <scope>NUCLEOTIDE SEQUENCE [LARGE SCALE GENOMIC DNA]</scope>
    <source>
        <strain evidence="11 12">K2E09-144</strain>
    </source>
</reference>
<evidence type="ECO:0000313" key="11">
    <source>
        <dbReference type="EMBL" id="RIE05347.1"/>
    </source>
</evidence>
<keyword evidence="9" id="KW-1133">Transmembrane helix</keyword>
<evidence type="ECO:0000256" key="7">
    <source>
        <dbReference type="ARBA" id="ARBA00022840"/>
    </source>
</evidence>
<feature type="transmembrane region" description="Helical" evidence="9">
    <location>
        <begin position="90"/>
        <end position="109"/>
    </location>
</feature>
<evidence type="ECO:0000313" key="12">
    <source>
        <dbReference type="Proteomes" id="UP000266340"/>
    </source>
</evidence>
<dbReference type="OrthoDB" id="9121833at2"/>
<dbReference type="InterPro" id="IPR036890">
    <property type="entry name" value="HATPase_C_sf"/>
</dbReference>
<proteinExistence type="predicted"/>
<dbReference type="Proteomes" id="UP000266340">
    <property type="component" value="Unassembled WGS sequence"/>
</dbReference>
<dbReference type="EMBL" id="QXJM01000007">
    <property type="protein sequence ID" value="RIE05347.1"/>
    <property type="molecule type" value="Genomic_DNA"/>
</dbReference>
<dbReference type="SUPFAM" id="SSF55874">
    <property type="entry name" value="ATPase domain of HSP90 chaperone/DNA topoisomerase II/histidine kinase"/>
    <property type="match status" value="1"/>
</dbReference>
<sequence>MIIIFTIVVALATIILWVNPRNLSLRWLSTSLYTVGFSALCYYVDSGLSYAPDLLINSMNFVADAAIAYSFGMFGVVYSGLFNRTYRDRLAMAGLLLFVMIWMLTPLASSRHINYEGYNGLPTVLFEALFLIMGVVLLIVAYLRENQPFKKIERMLTNLIVVPTMLWIWICYFCYLLGYDLWQYNYIAAISFLFLFVIIGAKKGVLGVKIRIEMLKADASLHILQGSSSFINHMIKNEVGKIDILLHQLRHNLQAYPEPGPAAESEEMIAMAADSVSHIQSMMNKINERVQTIEVNLQKNNVWPMMEQCLDRLEKTVGTDVIVKRNFKAVSDVYFDPVHMKEVIHNMVSNAVEAMDRRGVLTASLFETKKEVILTIQDTGKGISVELLSTIFDPFYSTKKMSNHYGLGLYYCKNVMAKHNGSIHVESTQGKGTSFYIRLPK</sequence>
<evidence type="ECO:0000256" key="1">
    <source>
        <dbReference type="ARBA" id="ARBA00000085"/>
    </source>
</evidence>
<gene>
    <name evidence="11" type="ORF">D3H35_00720</name>
</gene>
<feature type="transmembrane region" description="Helical" evidence="9">
    <location>
        <begin position="54"/>
        <end position="78"/>
    </location>
</feature>
<dbReference type="InterPro" id="IPR005467">
    <property type="entry name" value="His_kinase_dom"/>
</dbReference>
<protein>
    <recommendedName>
        <fullName evidence="2">histidine kinase</fullName>
        <ecNumber evidence="2">2.7.13.3</ecNumber>
    </recommendedName>
</protein>
<feature type="transmembrane region" description="Helical" evidence="9">
    <location>
        <begin position="121"/>
        <end position="143"/>
    </location>
</feature>
<keyword evidence="7" id="KW-0067">ATP-binding</keyword>
<dbReference type="EC" id="2.7.13.3" evidence="2"/>
<feature type="transmembrane region" description="Helical" evidence="9">
    <location>
        <begin position="155"/>
        <end position="178"/>
    </location>
</feature>
<evidence type="ECO:0000256" key="2">
    <source>
        <dbReference type="ARBA" id="ARBA00012438"/>
    </source>
</evidence>
<evidence type="ECO:0000256" key="8">
    <source>
        <dbReference type="ARBA" id="ARBA00023012"/>
    </source>
</evidence>
<keyword evidence="12" id="KW-1185">Reference proteome</keyword>
<dbReference type="SMART" id="SM00387">
    <property type="entry name" value="HATPase_c"/>
    <property type="match status" value="1"/>
</dbReference>
<evidence type="ECO:0000256" key="4">
    <source>
        <dbReference type="ARBA" id="ARBA00022679"/>
    </source>
</evidence>
<comment type="catalytic activity">
    <reaction evidence="1">
        <text>ATP + protein L-histidine = ADP + protein N-phospho-L-histidine.</text>
        <dbReference type="EC" id="2.7.13.3"/>
    </reaction>
</comment>
<dbReference type="RefSeq" id="WP_119147347.1">
    <property type="nucleotide sequence ID" value="NZ_JBHSOV010000044.1"/>
</dbReference>
<feature type="domain" description="Histidine kinase" evidence="10">
    <location>
        <begin position="230"/>
        <end position="441"/>
    </location>
</feature>
<dbReference type="AlphaFoldDB" id="A0A398CZQ9"/>
<organism evidence="11 12">
    <name type="scientific">Cohnella faecalis</name>
    <dbReference type="NCBI Taxonomy" id="2315694"/>
    <lineage>
        <taxon>Bacteria</taxon>
        <taxon>Bacillati</taxon>
        <taxon>Bacillota</taxon>
        <taxon>Bacilli</taxon>
        <taxon>Bacillales</taxon>
        <taxon>Paenibacillaceae</taxon>
        <taxon>Cohnella</taxon>
    </lineage>
</organism>
<comment type="caution">
    <text evidence="11">The sequence shown here is derived from an EMBL/GenBank/DDBJ whole genome shotgun (WGS) entry which is preliminary data.</text>
</comment>
<name>A0A398CZQ9_9BACL</name>
<evidence type="ECO:0000256" key="5">
    <source>
        <dbReference type="ARBA" id="ARBA00022741"/>
    </source>
</evidence>
<dbReference type="PRINTS" id="PR00344">
    <property type="entry name" value="BCTRLSENSOR"/>
</dbReference>
<dbReference type="PROSITE" id="PS50109">
    <property type="entry name" value="HIS_KIN"/>
    <property type="match status" value="1"/>
</dbReference>
<keyword evidence="6" id="KW-0418">Kinase</keyword>
<keyword evidence="4" id="KW-0808">Transferase</keyword>
<dbReference type="InterPro" id="IPR004358">
    <property type="entry name" value="Sig_transdc_His_kin-like_C"/>
</dbReference>
<evidence type="ECO:0000256" key="3">
    <source>
        <dbReference type="ARBA" id="ARBA00022553"/>
    </source>
</evidence>